<sequence>MRNILSRVPFAEHAEAAGLADPDTLRQWAATALFTADIPTADIATAPALQIRPLVRATVWSLTELERDELVRTEYGAYPTEAAARMTECLAAVKDAPSWPLMHTWQVAK</sequence>
<reference evidence="2" key="1">
    <citation type="journal article" date="2019" name="Int. J. Syst. Evol. Microbiol.">
        <title>The Global Catalogue of Microorganisms (GCM) 10K type strain sequencing project: providing services to taxonomists for standard genome sequencing and annotation.</title>
        <authorList>
            <consortium name="The Broad Institute Genomics Platform"/>
            <consortium name="The Broad Institute Genome Sequencing Center for Infectious Disease"/>
            <person name="Wu L."/>
            <person name="Ma J."/>
        </authorList>
    </citation>
    <scope>NUCLEOTIDE SEQUENCE [LARGE SCALE GENOMIC DNA]</scope>
    <source>
        <strain evidence="2">CGMCC 4.1469</strain>
    </source>
</reference>
<accession>A0ABW1F470</accession>
<keyword evidence="2" id="KW-1185">Reference proteome</keyword>
<evidence type="ECO:0000313" key="2">
    <source>
        <dbReference type="Proteomes" id="UP001596067"/>
    </source>
</evidence>
<evidence type="ECO:0000313" key="1">
    <source>
        <dbReference type="EMBL" id="MFC5888717.1"/>
    </source>
</evidence>
<proteinExistence type="predicted"/>
<protein>
    <submittedName>
        <fullName evidence="1">Uncharacterized protein</fullName>
    </submittedName>
</protein>
<dbReference type="EMBL" id="JBHSOD010000044">
    <property type="protein sequence ID" value="MFC5888717.1"/>
    <property type="molecule type" value="Genomic_DNA"/>
</dbReference>
<organism evidence="1 2">
    <name type="scientific">Kitasatospora aburaviensis</name>
    <dbReference type="NCBI Taxonomy" id="67265"/>
    <lineage>
        <taxon>Bacteria</taxon>
        <taxon>Bacillati</taxon>
        <taxon>Actinomycetota</taxon>
        <taxon>Actinomycetes</taxon>
        <taxon>Kitasatosporales</taxon>
        <taxon>Streptomycetaceae</taxon>
        <taxon>Kitasatospora</taxon>
    </lineage>
</organism>
<gene>
    <name evidence="1" type="ORF">ACFP0N_27495</name>
</gene>
<name>A0ABW1F470_9ACTN</name>
<dbReference type="RefSeq" id="WP_345330349.1">
    <property type="nucleotide sequence ID" value="NZ_BAAAVH010000111.1"/>
</dbReference>
<dbReference type="Proteomes" id="UP001596067">
    <property type="component" value="Unassembled WGS sequence"/>
</dbReference>
<comment type="caution">
    <text evidence="1">The sequence shown here is derived from an EMBL/GenBank/DDBJ whole genome shotgun (WGS) entry which is preliminary data.</text>
</comment>